<evidence type="ECO:0000256" key="4">
    <source>
        <dbReference type="ARBA" id="ARBA00022807"/>
    </source>
</evidence>
<dbReference type="Pfam" id="PF00648">
    <property type="entry name" value="Peptidase_C2"/>
    <property type="match status" value="1"/>
</dbReference>
<comment type="similarity">
    <text evidence="1">Belongs to the peptidase C2 family.</text>
</comment>
<dbReference type="FunFam" id="3.30.760.10:FF:000043">
    <property type="entry name" value="Predicted protein"/>
    <property type="match status" value="1"/>
</dbReference>
<dbReference type="SMART" id="SM00230">
    <property type="entry name" value="CysPc"/>
    <property type="match status" value="1"/>
</dbReference>
<accession>A0A556V7V8</accession>
<proteinExistence type="inferred from homology"/>
<dbReference type="PANTHER" id="PTHR10183">
    <property type="entry name" value="CALPAIN"/>
    <property type="match status" value="1"/>
</dbReference>
<dbReference type="GO" id="GO:0003743">
    <property type="term" value="F:translation initiation factor activity"/>
    <property type="evidence" value="ECO:0007669"/>
    <property type="project" value="InterPro"/>
</dbReference>
<evidence type="ECO:0000256" key="5">
    <source>
        <dbReference type="PIRSR" id="PIRSR622684-1"/>
    </source>
</evidence>
<dbReference type="SUPFAM" id="SSF49758">
    <property type="entry name" value="Calpain large subunit, middle domain (domain III)"/>
    <property type="match status" value="2"/>
</dbReference>
<dbReference type="InterPro" id="IPR023398">
    <property type="entry name" value="TIF_eIF4e-like"/>
</dbReference>
<dbReference type="InterPro" id="IPR022683">
    <property type="entry name" value="Calpain_III"/>
</dbReference>
<dbReference type="GO" id="GO:0006508">
    <property type="term" value="P:proteolysis"/>
    <property type="evidence" value="ECO:0007669"/>
    <property type="project" value="UniProtKB-KW"/>
</dbReference>
<dbReference type="SUPFAM" id="SSF55418">
    <property type="entry name" value="eIF4e-like"/>
    <property type="match status" value="1"/>
</dbReference>
<dbReference type="InterPro" id="IPR001300">
    <property type="entry name" value="Peptidase_C2_calpain_cat"/>
</dbReference>
<gene>
    <name evidence="8" type="ORF">Baya_13789</name>
</gene>
<dbReference type="PRINTS" id="PR00704">
    <property type="entry name" value="CALPAIN"/>
</dbReference>
<dbReference type="Proteomes" id="UP000319801">
    <property type="component" value="Unassembled WGS sequence"/>
</dbReference>
<keyword evidence="2 6" id="KW-0645">Protease</keyword>
<feature type="active site" evidence="5 6">
    <location>
        <position position="252"/>
    </location>
</feature>
<dbReference type="EMBL" id="VCAZ01000146">
    <property type="protein sequence ID" value="TSY27765.1"/>
    <property type="molecule type" value="Genomic_DNA"/>
</dbReference>
<reference evidence="8 9" key="1">
    <citation type="journal article" date="2019" name="Genome Biol. Evol.">
        <title>Whole-Genome Sequencing of the Giant Devil Catfish, Bagarius yarrelli.</title>
        <authorList>
            <person name="Jiang W."/>
            <person name="Lv Y."/>
            <person name="Cheng L."/>
            <person name="Yang K."/>
            <person name="Chao B."/>
            <person name="Wang X."/>
            <person name="Li Y."/>
            <person name="Pan X."/>
            <person name="You X."/>
            <person name="Zhang Y."/>
            <person name="Yang J."/>
            <person name="Li J."/>
            <person name="Zhang X."/>
            <person name="Liu S."/>
            <person name="Sun C."/>
            <person name="Yang J."/>
            <person name="Shi Q."/>
        </authorList>
    </citation>
    <scope>NUCLEOTIDE SEQUENCE [LARGE SCALE GENOMIC DNA]</scope>
    <source>
        <strain evidence="8">JWS20170419001</strain>
        <tissue evidence="8">Muscle</tissue>
    </source>
</reference>
<evidence type="ECO:0000256" key="6">
    <source>
        <dbReference type="PROSITE-ProRule" id="PRU00239"/>
    </source>
</evidence>
<name>A0A556V7V8_BAGYA</name>
<dbReference type="GO" id="GO:0003723">
    <property type="term" value="F:RNA binding"/>
    <property type="evidence" value="ECO:0007669"/>
    <property type="project" value="InterPro"/>
</dbReference>
<evidence type="ECO:0000259" key="7">
    <source>
        <dbReference type="PROSITE" id="PS50203"/>
    </source>
</evidence>
<dbReference type="OrthoDB" id="167576at2759"/>
<dbReference type="Gene3D" id="3.90.70.10">
    <property type="entry name" value="Cysteine proteinases"/>
    <property type="match status" value="1"/>
</dbReference>
<dbReference type="FunFam" id="2.60.120.380:FF:000006">
    <property type="entry name" value="Calpain 10"/>
    <property type="match status" value="1"/>
</dbReference>
<dbReference type="CDD" id="cd00044">
    <property type="entry name" value="CysPc"/>
    <property type="match status" value="1"/>
</dbReference>
<dbReference type="Pfam" id="PF01067">
    <property type="entry name" value="Calpain_III"/>
    <property type="match status" value="2"/>
</dbReference>
<dbReference type="InterPro" id="IPR038765">
    <property type="entry name" value="Papain-like_cys_pep_sf"/>
</dbReference>
<dbReference type="PROSITE" id="PS00139">
    <property type="entry name" value="THIOL_PROTEASE_CYS"/>
    <property type="match status" value="1"/>
</dbReference>
<keyword evidence="4 6" id="KW-0788">Thiol protease</keyword>
<evidence type="ECO:0000256" key="3">
    <source>
        <dbReference type="ARBA" id="ARBA00022801"/>
    </source>
</evidence>
<dbReference type="InterPro" id="IPR022682">
    <property type="entry name" value="Calpain_domain_III"/>
</dbReference>
<comment type="caution">
    <text evidence="8">The sequence shown here is derived from an EMBL/GenBank/DDBJ whole genome shotgun (WGS) entry which is preliminary data.</text>
</comment>
<dbReference type="PROSITE" id="PS50203">
    <property type="entry name" value="CALPAIN_CAT"/>
    <property type="match status" value="1"/>
</dbReference>
<feature type="active site" evidence="5 6">
    <location>
        <position position="227"/>
    </location>
</feature>
<evidence type="ECO:0000256" key="2">
    <source>
        <dbReference type="ARBA" id="ARBA00022670"/>
    </source>
</evidence>
<dbReference type="SMART" id="SM00720">
    <property type="entry name" value="calpain_III"/>
    <property type="match status" value="2"/>
</dbReference>
<evidence type="ECO:0000313" key="9">
    <source>
        <dbReference type="Proteomes" id="UP000319801"/>
    </source>
</evidence>
<keyword evidence="3 6" id="KW-0378">Hydrolase</keyword>
<organism evidence="8 9">
    <name type="scientific">Bagarius yarrelli</name>
    <name type="common">Goonch</name>
    <name type="synonym">Bagrus yarrelli</name>
    <dbReference type="NCBI Taxonomy" id="175774"/>
    <lineage>
        <taxon>Eukaryota</taxon>
        <taxon>Metazoa</taxon>
        <taxon>Chordata</taxon>
        <taxon>Craniata</taxon>
        <taxon>Vertebrata</taxon>
        <taxon>Euteleostomi</taxon>
        <taxon>Actinopterygii</taxon>
        <taxon>Neopterygii</taxon>
        <taxon>Teleostei</taxon>
        <taxon>Ostariophysi</taxon>
        <taxon>Siluriformes</taxon>
        <taxon>Sisoridae</taxon>
        <taxon>Sisorinae</taxon>
        <taxon>Bagarius</taxon>
    </lineage>
</organism>
<feature type="domain" description="Calpain catalytic" evidence="7">
    <location>
        <begin position="9"/>
        <end position="306"/>
    </location>
</feature>
<evidence type="ECO:0000313" key="8">
    <source>
        <dbReference type="EMBL" id="TSY27765.1"/>
    </source>
</evidence>
<dbReference type="InterPro" id="IPR000169">
    <property type="entry name" value="Pept_cys_AS"/>
</dbReference>
<dbReference type="InterPro" id="IPR036213">
    <property type="entry name" value="Calpain_III_sf"/>
</dbReference>
<dbReference type="Gene3D" id="2.60.120.380">
    <property type="match status" value="3"/>
</dbReference>
<dbReference type="InterPro" id="IPR022684">
    <property type="entry name" value="Calpain_cysteine_protease"/>
</dbReference>
<sequence>MEATKRRGLFEDPAFSADDHALFSDYTTPLSRLTGKVTWLRPQQICKSPCLVPEDFTDAYPKQGILGDCWLLCACNMLLKNRYLLDKVMPPGQCMWGKSGYTGEFRFQFWRNGHWTEVKIDDRLPCINNTPCFSRCYNPKAFWMSLLEKAYAKLHGSYEHLWAGQVCEAVVDLSGGVAERWSLKKSVNTPGGRNLFSDLSHEMRTQSYLSCCVHDAPKRGPEQGEFHALTVMEWKAVKTSAGAEVQLLQIRNPWGRRCWEGAWTEKGEGWTLLDPSCAADLLGHTKAGEFWVDEMEFQEKFDEVTIGYPISEDHHLQSIYTGSLLTQTQQISGSWVKGHSAGGCRNNSTYSSNPKFWLKVKEDGEVLMSLMQHGPWSSGYNSQKGQSFGKTHQHPYYQAIALHVWKVDKKRVNLTQILNSTPCASSLTHTYEREVVVHAHLSAGFYLLVTSTFQQGAQGQFLLRVHATCPMHLSAVKMSVKEECADGEWEIASVKGCWKVGSTAGGGRNFSSHKQNPRVPLVVTYDPGGTNVSITLRQHSPENTLHAIGFHIYKEVSVQCRLPPAGYIILPSTYRPDCSAEYTLTIMLKEPRKSISCKEHLGKAVQEVEQFWRFYSHMIRPGDLTGHSDFHLFKEGIKPMWEVLTLPFFCVCHEDDANKSGGKWIIRLRKGLASRCWENLILAMLGEQFMVGEEICGAVVSVRFQEDIISIWNKTASDQATTARIRDTLRRVLNLPPNTIMEYKTHTDSIKAWEDFHGLVNASGGR</sequence>
<dbReference type="InterPro" id="IPR001040">
    <property type="entry name" value="TIF_eIF_4E"/>
</dbReference>
<protein>
    <submittedName>
        <fullName evidence="8">Calpain-10</fullName>
    </submittedName>
</protein>
<evidence type="ECO:0000256" key="1">
    <source>
        <dbReference type="ARBA" id="ARBA00007623"/>
    </source>
</evidence>
<dbReference type="AlphaFoldDB" id="A0A556V7V8"/>
<dbReference type="GO" id="GO:0004198">
    <property type="term" value="F:calcium-dependent cysteine-type endopeptidase activity"/>
    <property type="evidence" value="ECO:0007669"/>
    <property type="project" value="InterPro"/>
</dbReference>
<dbReference type="Pfam" id="PF01652">
    <property type="entry name" value="IF4E"/>
    <property type="match status" value="1"/>
</dbReference>
<dbReference type="Gene3D" id="3.30.760.10">
    <property type="entry name" value="RNA Cap, Translation Initiation Factor Eif4e"/>
    <property type="match status" value="1"/>
</dbReference>
<dbReference type="PANTHER" id="PTHR10183:SF30">
    <property type="entry name" value="CALPAIN-10"/>
    <property type="match status" value="1"/>
</dbReference>
<dbReference type="SUPFAM" id="SSF54001">
    <property type="entry name" value="Cysteine proteinases"/>
    <property type="match status" value="1"/>
</dbReference>
<feature type="active site" evidence="5 6">
    <location>
        <position position="69"/>
    </location>
</feature>
<keyword evidence="9" id="KW-1185">Reference proteome</keyword>